<name>A0ABV7SVW7_9SPHN</name>
<accession>A0ABV7SVW7</accession>
<dbReference type="RefSeq" id="WP_261295873.1">
    <property type="nucleotide sequence ID" value="NZ_JANQBK010000021.1"/>
</dbReference>
<dbReference type="InterPro" id="IPR008861">
    <property type="entry name" value="GpX-like"/>
</dbReference>
<dbReference type="Pfam" id="PF05489">
    <property type="entry name" value="Phage_tail_X"/>
    <property type="match status" value="1"/>
</dbReference>
<gene>
    <name evidence="1" type="ORF">ACFONA_12985</name>
</gene>
<reference evidence="2" key="1">
    <citation type="journal article" date="2019" name="Int. J. Syst. Evol. Microbiol.">
        <title>The Global Catalogue of Microorganisms (GCM) 10K type strain sequencing project: providing services to taxonomists for standard genome sequencing and annotation.</title>
        <authorList>
            <consortium name="The Broad Institute Genomics Platform"/>
            <consortium name="The Broad Institute Genome Sequencing Center for Infectious Disease"/>
            <person name="Wu L."/>
            <person name="Ma J."/>
        </authorList>
    </citation>
    <scope>NUCLEOTIDE SEQUENCE [LARGE SCALE GENOMIC DNA]</scope>
    <source>
        <strain evidence="2">KCTC 42739</strain>
    </source>
</reference>
<dbReference type="Proteomes" id="UP001595713">
    <property type="component" value="Unassembled WGS sequence"/>
</dbReference>
<keyword evidence="2" id="KW-1185">Reference proteome</keyword>
<organism evidence="1 2">
    <name type="scientific">Sphingomonas hylomeconis</name>
    <dbReference type="NCBI Taxonomy" id="1395958"/>
    <lineage>
        <taxon>Bacteria</taxon>
        <taxon>Pseudomonadati</taxon>
        <taxon>Pseudomonadota</taxon>
        <taxon>Alphaproteobacteria</taxon>
        <taxon>Sphingomonadales</taxon>
        <taxon>Sphingomonadaceae</taxon>
        <taxon>Sphingomonas</taxon>
    </lineage>
</organism>
<evidence type="ECO:0000313" key="1">
    <source>
        <dbReference type="EMBL" id="MFC3581079.1"/>
    </source>
</evidence>
<sequence length="71" mass="7585">MADTIRAQQGDTLDALLWRERRLGSAALPIVLEANPGLAQLGPVLPLSTPVKVPDTASAAPRTLDLVQLWD</sequence>
<proteinExistence type="predicted"/>
<comment type="caution">
    <text evidence="1">The sequence shown here is derived from an EMBL/GenBank/DDBJ whole genome shotgun (WGS) entry which is preliminary data.</text>
</comment>
<dbReference type="EMBL" id="JBHRXP010000007">
    <property type="protein sequence ID" value="MFC3581079.1"/>
    <property type="molecule type" value="Genomic_DNA"/>
</dbReference>
<protein>
    <submittedName>
        <fullName evidence="1">Tail protein X</fullName>
    </submittedName>
</protein>
<evidence type="ECO:0000313" key="2">
    <source>
        <dbReference type="Proteomes" id="UP001595713"/>
    </source>
</evidence>